<evidence type="ECO:0000256" key="8">
    <source>
        <dbReference type="SAM" id="MobiDB-lite"/>
    </source>
</evidence>
<feature type="compositionally biased region" description="Low complexity" evidence="8">
    <location>
        <begin position="176"/>
        <end position="194"/>
    </location>
</feature>
<sequence>MAYMPEDRLKTRYRRKKKMESKGGEVRRVHIVYFLSRNGRIEHPHLIRVHHVNRHGVRLRDVKRWLGELRGKEMPETFSWSYKRRYKNGYVWQDLLDDDLITPISDNEYVLKGSEISSSPFDHEPPPSSLLEPERPPTDKKLPEKPRDTAEKSAELINPRTEEEEEEETTSREKASVSSSSSSSSSLSSSSSSSSFSAAVADEKPSTGTGPAFSKSKSVSSHIFRNLLSCRAVDTDDSALTKTTTTNTSTCNHSANYEHPSNDGVKKGELVCKFDTMGGRDSLTLKDEQEPRRKGFSGLLRRLKKTTESGNQKKAAPVIKPISEPYCSQCGRPFKPEKLHYHMTSCRGLKGNAGKKTVTRKKPTAPAPAQPTNLFLTHR</sequence>
<dbReference type="Proteomes" id="UP000825729">
    <property type="component" value="Unassembled WGS sequence"/>
</dbReference>
<name>A0AAV7EUS7_ARIFI</name>
<keyword evidence="6" id="KW-0131">Cell cycle</keyword>
<evidence type="ECO:0000256" key="3">
    <source>
        <dbReference type="ARBA" id="ARBA00022475"/>
    </source>
</evidence>
<evidence type="ECO:0000256" key="1">
    <source>
        <dbReference type="ARBA" id="ARBA00004413"/>
    </source>
</evidence>
<evidence type="ECO:0000313" key="11">
    <source>
        <dbReference type="Proteomes" id="UP000825729"/>
    </source>
</evidence>
<comment type="similarity">
    <text evidence="7">Belongs to the SOSEKI family.</text>
</comment>
<proteinExistence type="inferred from homology"/>
<dbReference type="AlphaFoldDB" id="A0AAV7EUS7"/>
<accession>A0AAV7EUS7</accession>
<dbReference type="EMBL" id="JAINDJ010000004">
    <property type="protein sequence ID" value="KAG9451392.1"/>
    <property type="molecule type" value="Genomic_DNA"/>
</dbReference>
<comment type="caution">
    <text evidence="10">The sequence shown here is derived from an EMBL/GenBank/DDBJ whole genome shotgun (WGS) entry which is preliminary data.</text>
</comment>
<organism evidence="10 11">
    <name type="scientific">Aristolochia fimbriata</name>
    <name type="common">White veined hardy Dutchman's pipe vine</name>
    <dbReference type="NCBI Taxonomy" id="158543"/>
    <lineage>
        <taxon>Eukaryota</taxon>
        <taxon>Viridiplantae</taxon>
        <taxon>Streptophyta</taxon>
        <taxon>Embryophyta</taxon>
        <taxon>Tracheophyta</taxon>
        <taxon>Spermatophyta</taxon>
        <taxon>Magnoliopsida</taxon>
        <taxon>Magnoliidae</taxon>
        <taxon>Piperales</taxon>
        <taxon>Aristolochiaceae</taxon>
        <taxon>Aristolochia</taxon>
    </lineage>
</organism>
<dbReference type="InterPro" id="IPR048351">
    <property type="entry name" value="SOK_DIX"/>
</dbReference>
<evidence type="ECO:0000256" key="7">
    <source>
        <dbReference type="ARBA" id="ARBA00024211"/>
    </source>
</evidence>
<dbReference type="GO" id="GO:0005886">
    <property type="term" value="C:plasma membrane"/>
    <property type="evidence" value="ECO:0007669"/>
    <property type="project" value="UniProtKB-SubCell"/>
</dbReference>
<protein>
    <recommendedName>
        <fullName evidence="9">SOSEKI DIX-like domain-containing protein</fullName>
    </recommendedName>
</protein>
<evidence type="ECO:0000256" key="6">
    <source>
        <dbReference type="ARBA" id="ARBA00023306"/>
    </source>
</evidence>
<evidence type="ECO:0000256" key="4">
    <source>
        <dbReference type="ARBA" id="ARBA00022618"/>
    </source>
</evidence>
<dbReference type="Pfam" id="PF06136">
    <property type="entry name" value="SOK"/>
    <property type="match status" value="1"/>
</dbReference>
<keyword evidence="11" id="KW-1185">Reference proteome</keyword>
<dbReference type="GO" id="GO:0051258">
    <property type="term" value="P:protein polymerization"/>
    <property type="evidence" value="ECO:0007669"/>
    <property type="project" value="UniProtKB-ARBA"/>
</dbReference>
<evidence type="ECO:0000259" key="9">
    <source>
        <dbReference type="Pfam" id="PF06136"/>
    </source>
</evidence>
<keyword evidence="3" id="KW-1003">Cell membrane</keyword>
<comment type="subcellular location">
    <subcellularLocation>
        <location evidence="1">Cell membrane</location>
        <topology evidence="1">Peripheral membrane protein</topology>
        <orientation evidence="1">Cytoplasmic side</orientation>
    </subcellularLocation>
</comment>
<keyword evidence="5" id="KW-0472">Membrane</keyword>
<reference evidence="10 11" key="1">
    <citation type="submission" date="2021-07" db="EMBL/GenBank/DDBJ databases">
        <title>The Aristolochia fimbriata genome: insights into angiosperm evolution, floral development and chemical biosynthesis.</title>
        <authorList>
            <person name="Jiao Y."/>
        </authorList>
    </citation>
    <scope>NUCLEOTIDE SEQUENCE [LARGE SCALE GENOMIC DNA]</scope>
    <source>
        <strain evidence="10">IBCAS-2021</strain>
        <tissue evidence="10">Leaf</tissue>
    </source>
</reference>
<feature type="region of interest" description="Disordered" evidence="8">
    <location>
        <begin position="352"/>
        <end position="379"/>
    </location>
</feature>
<dbReference type="PANTHER" id="PTHR31083">
    <property type="entry name" value="UPSTREAM OF FLC PROTEIN (DUF966)"/>
    <property type="match status" value="1"/>
</dbReference>
<evidence type="ECO:0000313" key="10">
    <source>
        <dbReference type="EMBL" id="KAG9451392.1"/>
    </source>
</evidence>
<feature type="region of interest" description="Disordered" evidence="8">
    <location>
        <begin position="242"/>
        <end position="262"/>
    </location>
</feature>
<keyword evidence="4" id="KW-0132">Cell division</keyword>
<dbReference type="InterPro" id="IPR010369">
    <property type="entry name" value="SOK"/>
</dbReference>
<dbReference type="GO" id="GO:0051301">
    <property type="term" value="P:cell division"/>
    <property type="evidence" value="ECO:0007669"/>
    <property type="project" value="UniProtKB-KW"/>
</dbReference>
<keyword evidence="2" id="KW-0217">Developmental protein</keyword>
<gene>
    <name evidence="10" type="ORF">H6P81_011357</name>
</gene>
<feature type="domain" description="SOSEKI DIX-like" evidence="9">
    <location>
        <begin position="29"/>
        <end position="116"/>
    </location>
</feature>
<feature type="region of interest" description="Disordered" evidence="8">
    <location>
        <begin position="115"/>
        <end position="194"/>
    </location>
</feature>
<dbReference type="PANTHER" id="PTHR31083:SF5">
    <property type="entry name" value="PROTEIN SOSEKI 1"/>
    <property type="match status" value="1"/>
</dbReference>
<evidence type="ECO:0000256" key="2">
    <source>
        <dbReference type="ARBA" id="ARBA00022473"/>
    </source>
</evidence>
<feature type="compositionally biased region" description="Basic and acidic residues" evidence="8">
    <location>
        <begin position="132"/>
        <end position="154"/>
    </location>
</feature>
<evidence type="ECO:0000256" key="5">
    <source>
        <dbReference type="ARBA" id="ARBA00023136"/>
    </source>
</evidence>
<feature type="compositionally biased region" description="Low complexity" evidence="8">
    <location>
        <begin position="242"/>
        <end position="255"/>
    </location>
</feature>